<name>A0A9P5Q2Z5_9AGAR</name>
<proteinExistence type="predicted"/>
<dbReference type="EMBL" id="JADNRY010000016">
    <property type="protein sequence ID" value="KAF9073839.1"/>
    <property type="molecule type" value="Genomic_DNA"/>
</dbReference>
<comment type="caution">
    <text evidence="1">The sequence shown here is derived from an EMBL/GenBank/DDBJ whole genome shotgun (WGS) entry which is preliminary data.</text>
</comment>
<dbReference type="OrthoDB" id="3172239at2759"/>
<accession>A0A9P5Q2Z5</accession>
<dbReference type="Proteomes" id="UP000772434">
    <property type="component" value="Unassembled WGS sequence"/>
</dbReference>
<gene>
    <name evidence="1" type="ORF">BDP27DRAFT_1400063</name>
</gene>
<dbReference type="AlphaFoldDB" id="A0A9P5Q2Z5"/>
<protein>
    <submittedName>
        <fullName evidence="1">Uncharacterized protein</fullName>
    </submittedName>
</protein>
<reference evidence="1" key="1">
    <citation type="submission" date="2020-11" db="EMBL/GenBank/DDBJ databases">
        <authorList>
            <consortium name="DOE Joint Genome Institute"/>
            <person name="Ahrendt S."/>
            <person name="Riley R."/>
            <person name="Andreopoulos W."/>
            <person name="Labutti K."/>
            <person name="Pangilinan J."/>
            <person name="Ruiz-Duenas F.J."/>
            <person name="Barrasa J.M."/>
            <person name="Sanchez-Garcia M."/>
            <person name="Camarero S."/>
            <person name="Miyauchi S."/>
            <person name="Serrano A."/>
            <person name="Linde D."/>
            <person name="Babiker R."/>
            <person name="Drula E."/>
            <person name="Ayuso-Fernandez I."/>
            <person name="Pacheco R."/>
            <person name="Padilla G."/>
            <person name="Ferreira P."/>
            <person name="Barriuso J."/>
            <person name="Kellner H."/>
            <person name="Castanera R."/>
            <person name="Alfaro M."/>
            <person name="Ramirez L."/>
            <person name="Pisabarro A.G."/>
            <person name="Kuo A."/>
            <person name="Tritt A."/>
            <person name="Lipzen A."/>
            <person name="He G."/>
            <person name="Yan M."/>
            <person name="Ng V."/>
            <person name="Cullen D."/>
            <person name="Martin F."/>
            <person name="Rosso M.-N."/>
            <person name="Henrissat B."/>
            <person name="Hibbett D."/>
            <person name="Martinez A.T."/>
            <person name="Grigoriev I.V."/>
        </authorList>
    </citation>
    <scope>NUCLEOTIDE SEQUENCE</scope>
    <source>
        <strain evidence="1">AH 40177</strain>
    </source>
</reference>
<evidence type="ECO:0000313" key="1">
    <source>
        <dbReference type="EMBL" id="KAF9073839.1"/>
    </source>
</evidence>
<organism evidence="1 2">
    <name type="scientific">Rhodocollybia butyracea</name>
    <dbReference type="NCBI Taxonomy" id="206335"/>
    <lineage>
        <taxon>Eukaryota</taxon>
        <taxon>Fungi</taxon>
        <taxon>Dikarya</taxon>
        <taxon>Basidiomycota</taxon>
        <taxon>Agaricomycotina</taxon>
        <taxon>Agaricomycetes</taxon>
        <taxon>Agaricomycetidae</taxon>
        <taxon>Agaricales</taxon>
        <taxon>Marasmiineae</taxon>
        <taxon>Omphalotaceae</taxon>
        <taxon>Rhodocollybia</taxon>
    </lineage>
</organism>
<sequence>MLPLTHPNLTAFTLKSASEASLVELDTLTFINVPSLTELHLAFLMAPGVRQYNPNNSLASKLVDFSKHFRLTHLSLIRADLISPKELPVIINAFSSLRSFTFIAKKVAPKTFLQSLSCKKKDKQPVLPYLEYLRFGWYETQNFNALPKQLLEVVESRWLEEKMKRFHIHSRLMKVQIDRVIDRMALLPEVPLDQDELLSRFNAAENSRLQRLQAGGFTVAEDTICLWLEEDLV</sequence>
<evidence type="ECO:0000313" key="2">
    <source>
        <dbReference type="Proteomes" id="UP000772434"/>
    </source>
</evidence>
<keyword evidence="2" id="KW-1185">Reference proteome</keyword>